<keyword evidence="3" id="KW-1185">Reference proteome</keyword>
<comment type="caution">
    <text evidence="2">The sequence shown here is derived from an EMBL/GenBank/DDBJ whole genome shotgun (WGS) entry which is preliminary data.</text>
</comment>
<dbReference type="EMBL" id="ML978596">
    <property type="protein sequence ID" value="KAF2022494.1"/>
    <property type="molecule type" value="Genomic_DNA"/>
</dbReference>
<sequence length="96" mass="10718">MSVDLGPEKGRASSTEAFEPQQSSLQNDHEKTNDTAPPTVPLTPSSGRCYFLDLPREPIFNIAPEMLPIPSDRHAAPFFMNWEDPVPKHWSLLSIS</sequence>
<feature type="compositionally biased region" description="Basic and acidic residues" evidence="1">
    <location>
        <begin position="1"/>
        <end position="11"/>
    </location>
</feature>
<gene>
    <name evidence="2" type="ORF">EK21DRAFT_119702</name>
</gene>
<evidence type="ECO:0000313" key="3">
    <source>
        <dbReference type="Proteomes" id="UP000799777"/>
    </source>
</evidence>
<evidence type="ECO:0000313" key="2">
    <source>
        <dbReference type="EMBL" id="KAF2022494.1"/>
    </source>
</evidence>
<reference evidence="2" key="1">
    <citation type="journal article" date="2020" name="Stud. Mycol.">
        <title>101 Dothideomycetes genomes: a test case for predicting lifestyles and emergence of pathogens.</title>
        <authorList>
            <person name="Haridas S."/>
            <person name="Albert R."/>
            <person name="Binder M."/>
            <person name="Bloem J."/>
            <person name="Labutti K."/>
            <person name="Salamov A."/>
            <person name="Andreopoulos B."/>
            <person name="Baker S."/>
            <person name="Barry K."/>
            <person name="Bills G."/>
            <person name="Bluhm B."/>
            <person name="Cannon C."/>
            <person name="Castanera R."/>
            <person name="Culley D."/>
            <person name="Daum C."/>
            <person name="Ezra D."/>
            <person name="Gonzalez J."/>
            <person name="Henrissat B."/>
            <person name="Kuo A."/>
            <person name="Liang C."/>
            <person name="Lipzen A."/>
            <person name="Lutzoni F."/>
            <person name="Magnuson J."/>
            <person name="Mondo S."/>
            <person name="Nolan M."/>
            <person name="Ohm R."/>
            <person name="Pangilinan J."/>
            <person name="Park H.-J."/>
            <person name="Ramirez L."/>
            <person name="Alfaro M."/>
            <person name="Sun H."/>
            <person name="Tritt A."/>
            <person name="Yoshinaga Y."/>
            <person name="Zwiers L.-H."/>
            <person name="Turgeon B."/>
            <person name="Goodwin S."/>
            <person name="Spatafora J."/>
            <person name="Crous P."/>
            <person name="Grigoriev I."/>
        </authorList>
    </citation>
    <scope>NUCLEOTIDE SEQUENCE</scope>
    <source>
        <strain evidence="2">CBS 110217</strain>
    </source>
</reference>
<feature type="compositionally biased region" description="Polar residues" evidence="1">
    <location>
        <begin position="12"/>
        <end position="26"/>
    </location>
</feature>
<dbReference type="AlphaFoldDB" id="A0A9P4GVI0"/>
<organism evidence="2 3">
    <name type="scientific">Setomelanomma holmii</name>
    <dbReference type="NCBI Taxonomy" id="210430"/>
    <lineage>
        <taxon>Eukaryota</taxon>
        <taxon>Fungi</taxon>
        <taxon>Dikarya</taxon>
        <taxon>Ascomycota</taxon>
        <taxon>Pezizomycotina</taxon>
        <taxon>Dothideomycetes</taxon>
        <taxon>Pleosporomycetidae</taxon>
        <taxon>Pleosporales</taxon>
        <taxon>Pleosporineae</taxon>
        <taxon>Phaeosphaeriaceae</taxon>
        <taxon>Setomelanomma</taxon>
    </lineage>
</organism>
<evidence type="ECO:0000256" key="1">
    <source>
        <dbReference type="SAM" id="MobiDB-lite"/>
    </source>
</evidence>
<name>A0A9P4GVI0_9PLEO</name>
<accession>A0A9P4GVI0</accession>
<feature type="region of interest" description="Disordered" evidence="1">
    <location>
        <begin position="1"/>
        <end position="44"/>
    </location>
</feature>
<dbReference type="Proteomes" id="UP000799777">
    <property type="component" value="Unassembled WGS sequence"/>
</dbReference>
<protein>
    <submittedName>
        <fullName evidence="2">Uncharacterized protein</fullName>
    </submittedName>
</protein>
<proteinExistence type="predicted"/>